<evidence type="ECO:0000313" key="4">
    <source>
        <dbReference type="EMBL" id="PXY24567.1"/>
    </source>
</evidence>
<dbReference type="PANTHER" id="PTHR43877">
    <property type="entry name" value="AMINOALKYLPHOSPHONATE N-ACETYLTRANSFERASE-RELATED-RELATED"/>
    <property type="match status" value="1"/>
</dbReference>
<dbReference type="Proteomes" id="UP000247892">
    <property type="component" value="Unassembled WGS sequence"/>
</dbReference>
<dbReference type="PROSITE" id="PS51186">
    <property type="entry name" value="GNAT"/>
    <property type="match status" value="1"/>
</dbReference>
<accession>A0A318M374</accession>
<dbReference type="Gene3D" id="3.40.630.30">
    <property type="match status" value="1"/>
</dbReference>
<evidence type="ECO:0000313" key="5">
    <source>
        <dbReference type="Proteomes" id="UP000247892"/>
    </source>
</evidence>
<gene>
    <name evidence="4" type="ORF">BA062_28300</name>
</gene>
<comment type="caution">
    <text evidence="4">The sequence shown here is derived from an EMBL/GenBank/DDBJ whole genome shotgun (WGS) entry which is preliminary data.</text>
</comment>
<dbReference type="PANTHER" id="PTHR43877:SF2">
    <property type="entry name" value="AMINOALKYLPHOSPHONATE N-ACETYLTRANSFERASE-RELATED"/>
    <property type="match status" value="1"/>
</dbReference>
<dbReference type="GO" id="GO:0016747">
    <property type="term" value="F:acyltransferase activity, transferring groups other than amino-acyl groups"/>
    <property type="evidence" value="ECO:0007669"/>
    <property type="project" value="InterPro"/>
</dbReference>
<organism evidence="4 5">
    <name type="scientific">Prauserella flavalba</name>
    <dbReference type="NCBI Taxonomy" id="1477506"/>
    <lineage>
        <taxon>Bacteria</taxon>
        <taxon>Bacillati</taxon>
        <taxon>Actinomycetota</taxon>
        <taxon>Actinomycetes</taxon>
        <taxon>Pseudonocardiales</taxon>
        <taxon>Pseudonocardiaceae</taxon>
        <taxon>Prauserella</taxon>
    </lineage>
</organism>
<feature type="domain" description="N-acetyltransferase" evidence="3">
    <location>
        <begin position="4"/>
        <end position="165"/>
    </location>
</feature>
<keyword evidence="5" id="KW-1185">Reference proteome</keyword>
<dbReference type="InterPro" id="IPR016181">
    <property type="entry name" value="Acyl_CoA_acyltransferase"/>
</dbReference>
<name>A0A318M374_9PSEU</name>
<evidence type="ECO:0000256" key="1">
    <source>
        <dbReference type="ARBA" id="ARBA00022679"/>
    </source>
</evidence>
<dbReference type="RefSeq" id="WP_110342630.1">
    <property type="nucleotide sequence ID" value="NZ_MASU01000013.1"/>
</dbReference>
<dbReference type="SUPFAM" id="SSF55729">
    <property type="entry name" value="Acyl-CoA N-acyltransferases (Nat)"/>
    <property type="match status" value="1"/>
</dbReference>
<dbReference type="Pfam" id="PF00583">
    <property type="entry name" value="Acetyltransf_1"/>
    <property type="match status" value="1"/>
</dbReference>
<protein>
    <submittedName>
        <fullName evidence="4">Acetyltransferase</fullName>
    </submittedName>
</protein>
<dbReference type="EMBL" id="MASU01000013">
    <property type="protein sequence ID" value="PXY24567.1"/>
    <property type="molecule type" value="Genomic_DNA"/>
</dbReference>
<keyword evidence="2" id="KW-0012">Acyltransferase</keyword>
<dbReference type="InterPro" id="IPR000182">
    <property type="entry name" value="GNAT_dom"/>
</dbReference>
<dbReference type="InterPro" id="IPR050832">
    <property type="entry name" value="Bact_Acetyltransf"/>
</dbReference>
<reference evidence="4 5" key="1">
    <citation type="submission" date="2016-07" db="EMBL/GenBank/DDBJ databases">
        <title>Draft genome sequence of Prauserella sp. YIM 121212, isolated from alkaline soil.</title>
        <authorList>
            <person name="Ruckert C."/>
            <person name="Albersmeier A."/>
            <person name="Jiang C.-L."/>
            <person name="Jiang Y."/>
            <person name="Kalinowski J."/>
            <person name="Schneider O."/>
            <person name="Winkler A."/>
            <person name="Zotchev S.B."/>
        </authorList>
    </citation>
    <scope>NUCLEOTIDE SEQUENCE [LARGE SCALE GENOMIC DNA]</scope>
    <source>
        <strain evidence="4 5">YIM 121212</strain>
    </source>
</reference>
<sequence length="166" mass="17801">MSEITVRRALPGELAELGELTVAAYQADGLLGHDAGESYAGELRDAAHRAEHAELLAAVDASGSLLGTVTVAAHGSHYAEISREGELEFRMLAVAERARGRGVGEALTRAVLDQARELGASRVVLCSLAAMKTAHRLYERLGFRRLPERDWTPVPGVTLLAYALEL</sequence>
<evidence type="ECO:0000256" key="2">
    <source>
        <dbReference type="ARBA" id="ARBA00023315"/>
    </source>
</evidence>
<proteinExistence type="predicted"/>
<dbReference type="OrthoDB" id="273614at2"/>
<dbReference type="CDD" id="cd04301">
    <property type="entry name" value="NAT_SF"/>
    <property type="match status" value="1"/>
</dbReference>
<keyword evidence="1 4" id="KW-0808">Transferase</keyword>
<dbReference type="AlphaFoldDB" id="A0A318M374"/>
<evidence type="ECO:0000259" key="3">
    <source>
        <dbReference type="PROSITE" id="PS51186"/>
    </source>
</evidence>